<gene>
    <name evidence="7" type="ORF">BZG36_00270</name>
</gene>
<comment type="subcellular location">
    <subcellularLocation>
        <location evidence="1">Membrane</location>
        <topology evidence="1">Multi-pass membrane protein</topology>
    </subcellularLocation>
</comment>
<feature type="chain" id="PRO_5012469944" evidence="6">
    <location>
        <begin position="31"/>
        <end position="397"/>
    </location>
</feature>
<dbReference type="OrthoDB" id="448280at2759"/>
<evidence type="ECO:0000313" key="8">
    <source>
        <dbReference type="Proteomes" id="UP000242875"/>
    </source>
</evidence>
<evidence type="ECO:0000256" key="2">
    <source>
        <dbReference type="ARBA" id="ARBA00022692"/>
    </source>
</evidence>
<accession>A0A261Y7R3</accession>
<evidence type="ECO:0000256" key="3">
    <source>
        <dbReference type="ARBA" id="ARBA00022989"/>
    </source>
</evidence>
<feature type="transmembrane region" description="Helical" evidence="5">
    <location>
        <begin position="65"/>
        <end position="87"/>
    </location>
</feature>
<organism evidence="7 8">
    <name type="scientific">Bifiguratus adelaidae</name>
    <dbReference type="NCBI Taxonomy" id="1938954"/>
    <lineage>
        <taxon>Eukaryota</taxon>
        <taxon>Fungi</taxon>
        <taxon>Fungi incertae sedis</taxon>
        <taxon>Mucoromycota</taxon>
        <taxon>Mucoromycotina</taxon>
        <taxon>Endogonomycetes</taxon>
        <taxon>Endogonales</taxon>
        <taxon>Endogonales incertae sedis</taxon>
        <taxon>Bifiguratus</taxon>
    </lineage>
</organism>
<feature type="transmembrane region" description="Helical" evidence="5">
    <location>
        <begin position="377"/>
        <end position="396"/>
    </location>
</feature>
<evidence type="ECO:0000256" key="4">
    <source>
        <dbReference type="ARBA" id="ARBA00023136"/>
    </source>
</evidence>
<feature type="transmembrane region" description="Helical" evidence="5">
    <location>
        <begin position="271"/>
        <end position="290"/>
    </location>
</feature>
<dbReference type="Pfam" id="PF02535">
    <property type="entry name" value="Zip"/>
    <property type="match status" value="1"/>
</dbReference>
<sequence>MSMLSKLSLVNGVMPMLAVVLFLLAGNAQAQAAGQGSPAALTNSSSNATDACAAAGIDSTYDLGLHIGGIFIIMAVSSLGVMSAIFLSTNKQFGRNLNILSAIQLLKYFGCGVVVSTAWIHLLADGYSQFLNPCLVGDALINYGANFPGWIALGAALIVQLAEYGAMSKKYAALEMKQNQLPKSAPSSDYENGVLGDKGEAVKQDFSETTNGSPVNDMTLQEAVGHFHEEVLTPREEAARNIGTILLEAGVIFHSVIIGLALAIATDEWHTLIVAIVFHQFFEGLALGTRIAETKYSVVTKYLGMAIWYPLTTPFGIALGIGLRYTYNPNSQTAIIVQGVLDSAAGGILMYNGYVELVAVEMNHNPRFHRYPAMWKFWIYAAFILGLASMSIVGLWA</sequence>
<reference evidence="7 8" key="1">
    <citation type="journal article" date="2017" name="Mycologia">
        <title>Bifiguratus adelaidae, gen. et sp. nov., a new member of Mucoromycotina in endophytic and soil-dwelling habitats.</title>
        <authorList>
            <person name="Torres-Cruz T.J."/>
            <person name="Billingsley Tobias T.L."/>
            <person name="Almatruk M."/>
            <person name="Hesse C."/>
            <person name="Kuske C.R."/>
            <person name="Desiro A."/>
            <person name="Benucci G.M."/>
            <person name="Bonito G."/>
            <person name="Stajich J.E."/>
            <person name="Dunlap C."/>
            <person name="Arnold A.E."/>
            <person name="Porras-Alfaro A."/>
        </authorList>
    </citation>
    <scope>NUCLEOTIDE SEQUENCE [LARGE SCALE GENOMIC DNA]</scope>
    <source>
        <strain evidence="7 8">AZ0501</strain>
    </source>
</reference>
<evidence type="ECO:0000313" key="7">
    <source>
        <dbReference type="EMBL" id="OZJ06652.1"/>
    </source>
</evidence>
<dbReference type="Proteomes" id="UP000242875">
    <property type="component" value="Unassembled WGS sequence"/>
</dbReference>
<evidence type="ECO:0000256" key="5">
    <source>
        <dbReference type="SAM" id="Phobius"/>
    </source>
</evidence>
<keyword evidence="4 5" id="KW-0472">Membrane</keyword>
<feature type="transmembrane region" description="Helical" evidence="5">
    <location>
        <begin position="302"/>
        <end position="323"/>
    </location>
</feature>
<dbReference type="EMBL" id="MVBO01000002">
    <property type="protein sequence ID" value="OZJ06652.1"/>
    <property type="molecule type" value="Genomic_DNA"/>
</dbReference>
<dbReference type="GO" id="GO:0005385">
    <property type="term" value="F:zinc ion transmembrane transporter activity"/>
    <property type="evidence" value="ECO:0007669"/>
    <property type="project" value="TreeGrafter"/>
</dbReference>
<keyword evidence="6" id="KW-0732">Signal</keyword>
<feature type="transmembrane region" description="Helical" evidence="5">
    <location>
        <begin position="99"/>
        <end position="120"/>
    </location>
</feature>
<feature type="transmembrane region" description="Helical" evidence="5">
    <location>
        <begin position="335"/>
        <end position="357"/>
    </location>
</feature>
<keyword evidence="2 5" id="KW-0812">Transmembrane</keyword>
<comment type="caution">
    <text evidence="7">The sequence shown here is derived from an EMBL/GenBank/DDBJ whole genome shotgun (WGS) entry which is preliminary data.</text>
</comment>
<feature type="transmembrane region" description="Helical" evidence="5">
    <location>
        <begin position="140"/>
        <end position="162"/>
    </location>
</feature>
<evidence type="ECO:0000256" key="6">
    <source>
        <dbReference type="SAM" id="SignalP"/>
    </source>
</evidence>
<feature type="transmembrane region" description="Helical" evidence="5">
    <location>
        <begin position="245"/>
        <end position="265"/>
    </location>
</feature>
<feature type="signal peptide" evidence="6">
    <location>
        <begin position="1"/>
        <end position="30"/>
    </location>
</feature>
<dbReference type="AlphaFoldDB" id="A0A261Y7R3"/>
<dbReference type="PANTHER" id="PTHR11040">
    <property type="entry name" value="ZINC/IRON TRANSPORTER"/>
    <property type="match status" value="1"/>
</dbReference>
<proteinExistence type="predicted"/>
<dbReference type="PANTHER" id="PTHR11040:SF44">
    <property type="entry name" value="PROTEIN ZNTC-RELATED"/>
    <property type="match status" value="1"/>
</dbReference>
<protein>
    <submittedName>
        <fullName evidence="7">Uncharacterized protein</fullName>
    </submittedName>
</protein>
<keyword evidence="3 5" id="KW-1133">Transmembrane helix</keyword>
<evidence type="ECO:0000256" key="1">
    <source>
        <dbReference type="ARBA" id="ARBA00004141"/>
    </source>
</evidence>
<dbReference type="InterPro" id="IPR003689">
    <property type="entry name" value="ZIP"/>
</dbReference>
<name>A0A261Y7R3_9FUNG</name>
<dbReference type="GO" id="GO:0005886">
    <property type="term" value="C:plasma membrane"/>
    <property type="evidence" value="ECO:0007669"/>
    <property type="project" value="TreeGrafter"/>
</dbReference>
<keyword evidence="8" id="KW-1185">Reference proteome</keyword>